<dbReference type="CDD" id="cd07344">
    <property type="entry name" value="M48_yhfN_like"/>
    <property type="match status" value="1"/>
</dbReference>
<dbReference type="InterPro" id="IPR002725">
    <property type="entry name" value="YgjP-like_metallopeptidase"/>
</dbReference>
<dbReference type="InterPro" id="IPR053136">
    <property type="entry name" value="UTP_pyrophosphatase-like"/>
</dbReference>
<dbReference type="Pfam" id="PF01863">
    <property type="entry name" value="YgjP-like"/>
    <property type="match status" value="1"/>
</dbReference>
<organism evidence="2 3">
    <name type="scientific">Candidatus Collierbacteria bacterium GW2011_GWA1_44_12</name>
    <dbReference type="NCBI Taxonomy" id="1618376"/>
    <lineage>
        <taxon>Bacteria</taxon>
        <taxon>Candidatus Collieribacteriota</taxon>
    </lineage>
</organism>
<accession>A0A0G1GM40</accession>
<gene>
    <name evidence="2" type="ORF">UW23_C0014G0016</name>
</gene>
<evidence type="ECO:0000313" key="3">
    <source>
        <dbReference type="Proteomes" id="UP000034069"/>
    </source>
</evidence>
<comment type="caution">
    <text evidence="2">The sequence shown here is derived from an EMBL/GenBank/DDBJ whole genome shotgun (WGS) entry which is preliminary data.</text>
</comment>
<dbReference type="EMBL" id="LCHN01000014">
    <property type="protein sequence ID" value="KKT35575.1"/>
    <property type="molecule type" value="Genomic_DNA"/>
</dbReference>
<dbReference type="Gene3D" id="3.30.2010.10">
    <property type="entry name" value="Metalloproteases ('zincins'), catalytic domain"/>
    <property type="match status" value="1"/>
</dbReference>
<dbReference type="PANTHER" id="PTHR30399">
    <property type="entry name" value="UNCHARACTERIZED PROTEIN YGJP"/>
    <property type="match status" value="1"/>
</dbReference>
<feature type="domain" description="YgjP-like metallopeptidase" evidence="1">
    <location>
        <begin position="17"/>
        <end position="226"/>
    </location>
</feature>
<evidence type="ECO:0000259" key="1">
    <source>
        <dbReference type="Pfam" id="PF01863"/>
    </source>
</evidence>
<evidence type="ECO:0000313" key="2">
    <source>
        <dbReference type="EMBL" id="KKT35575.1"/>
    </source>
</evidence>
<name>A0A0G1GM40_9BACT</name>
<dbReference type="PANTHER" id="PTHR30399:SF1">
    <property type="entry name" value="UTP PYROPHOSPHATASE"/>
    <property type="match status" value="1"/>
</dbReference>
<dbReference type="Proteomes" id="UP000034069">
    <property type="component" value="Unassembled WGS sequence"/>
</dbReference>
<reference evidence="2 3" key="1">
    <citation type="journal article" date="2015" name="Nature">
        <title>rRNA introns, odd ribosomes, and small enigmatic genomes across a large radiation of phyla.</title>
        <authorList>
            <person name="Brown C.T."/>
            <person name="Hug L.A."/>
            <person name="Thomas B.C."/>
            <person name="Sharon I."/>
            <person name="Castelle C.J."/>
            <person name="Singh A."/>
            <person name="Wilkins M.J."/>
            <person name="Williams K.H."/>
            <person name="Banfield J.F."/>
        </authorList>
    </citation>
    <scope>NUCLEOTIDE SEQUENCE [LARGE SCALE GENOMIC DNA]</scope>
</reference>
<protein>
    <recommendedName>
        <fullName evidence="1">YgjP-like metallopeptidase domain-containing protein</fullName>
    </recommendedName>
</protein>
<sequence length="233" mass="27552">MSQFEYSVVRSKRRVTNTTISVGPKGVIVHAPFWMPAWVIKNFVEEKRNWIEDQLKKHPQRSKEAKIYQDGDSIYFLGNRLSIKVTETEIPVRTKIFLEAETLLVVISMHITGSRRAEEIKKSLSHWFLEKGIEEITQKVNHYSDRLGVTYSRITLKNVSSIWGSCSSKNNLNFNRHLIMAPHEVIDYVVIHEVCHLVHRDHSSRFWALVRSLDPDYKDHRRWLRDNRFYLSF</sequence>
<dbReference type="AlphaFoldDB" id="A0A0G1GM40"/>
<proteinExistence type="predicted"/>